<accession>A0A5B2ZAZ7</accession>
<comment type="caution">
    <text evidence="1">The sequence shown here is derived from an EMBL/GenBank/DDBJ whole genome shotgun (WGS) entry which is preliminary data.</text>
</comment>
<dbReference type="EMBL" id="VUOD01000005">
    <property type="protein sequence ID" value="KAA2284723.1"/>
    <property type="molecule type" value="Genomic_DNA"/>
</dbReference>
<evidence type="ECO:0000313" key="1">
    <source>
        <dbReference type="EMBL" id="KAA2284723.1"/>
    </source>
</evidence>
<name>A0A5B2ZAZ7_9GAMM</name>
<keyword evidence="2" id="KW-1185">Reference proteome</keyword>
<evidence type="ECO:0000313" key="2">
    <source>
        <dbReference type="Proteomes" id="UP000322165"/>
    </source>
</evidence>
<reference evidence="1 2" key="1">
    <citation type="submission" date="2019-09" db="EMBL/GenBank/DDBJ databases">
        <title>Arenimonas chukotkensis sp. nov., a bacterium isolated from Chukotka hot spring, Arctic region, Russia.</title>
        <authorList>
            <person name="Zayulina K.S."/>
            <person name="Prokofeva M.I."/>
            <person name="Elcheninov A.G."/>
            <person name="Novikov A."/>
            <person name="Kochetkova T.V."/>
            <person name="Kublanov I.V."/>
        </authorList>
    </citation>
    <scope>NUCLEOTIDE SEQUENCE [LARGE SCALE GENOMIC DNA]</scope>
    <source>
        <strain evidence="1 2">3729k</strain>
    </source>
</reference>
<organism evidence="1 2">
    <name type="scientific">Arenimonas fontis</name>
    <dbReference type="NCBI Taxonomy" id="2608255"/>
    <lineage>
        <taxon>Bacteria</taxon>
        <taxon>Pseudomonadati</taxon>
        <taxon>Pseudomonadota</taxon>
        <taxon>Gammaproteobacteria</taxon>
        <taxon>Lysobacterales</taxon>
        <taxon>Lysobacteraceae</taxon>
        <taxon>Arenimonas</taxon>
    </lineage>
</organism>
<proteinExistence type="predicted"/>
<sequence length="145" mass="16042">MTTRPQRLAAFYVAFFLAGCVSSTSVNVRDVEAKQPSFCEVAWNLQLYHGAKVKLSARYVSDGKHEEVVEDASCVGGRRIIDIGRRGTSESVAKFYAERKKICSERGANYLCNISADVEVLGTISLMSGEFVLDLEEVCHYSFAD</sequence>
<reference evidence="1 2" key="2">
    <citation type="submission" date="2019-09" db="EMBL/GenBank/DDBJ databases">
        <authorList>
            <person name="Mazur A."/>
        </authorList>
    </citation>
    <scope>NUCLEOTIDE SEQUENCE [LARGE SCALE GENOMIC DNA]</scope>
    <source>
        <strain evidence="1 2">3729k</strain>
    </source>
</reference>
<dbReference type="RefSeq" id="WP_149860781.1">
    <property type="nucleotide sequence ID" value="NZ_VUOD01000005.1"/>
</dbReference>
<dbReference type="PROSITE" id="PS51257">
    <property type="entry name" value="PROKAR_LIPOPROTEIN"/>
    <property type="match status" value="1"/>
</dbReference>
<dbReference type="Proteomes" id="UP000322165">
    <property type="component" value="Unassembled WGS sequence"/>
</dbReference>
<evidence type="ECO:0008006" key="3">
    <source>
        <dbReference type="Google" id="ProtNLM"/>
    </source>
</evidence>
<gene>
    <name evidence="1" type="ORF">F0415_08480</name>
</gene>
<dbReference type="AlphaFoldDB" id="A0A5B2ZAZ7"/>
<protein>
    <recommendedName>
        <fullName evidence="3">Lipoprotein</fullName>
    </recommendedName>
</protein>